<proteinExistence type="predicted"/>
<evidence type="ECO:0000313" key="2">
    <source>
        <dbReference type="Proteomes" id="UP001497512"/>
    </source>
</evidence>
<name>A0ABP0TTU0_9BRYO</name>
<evidence type="ECO:0000313" key="1">
    <source>
        <dbReference type="EMBL" id="CAK9204422.1"/>
    </source>
</evidence>
<keyword evidence="2" id="KW-1185">Reference proteome</keyword>
<organism evidence="1 2">
    <name type="scientific">Sphagnum troendelagicum</name>
    <dbReference type="NCBI Taxonomy" id="128251"/>
    <lineage>
        <taxon>Eukaryota</taxon>
        <taxon>Viridiplantae</taxon>
        <taxon>Streptophyta</taxon>
        <taxon>Embryophyta</taxon>
        <taxon>Bryophyta</taxon>
        <taxon>Sphagnophytina</taxon>
        <taxon>Sphagnopsida</taxon>
        <taxon>Sphagnales</taxon>
        <taxon>Sphagnaceae</taxon>
        <taxon>Sphagnum</taxon>
    </lineage>
</organism>
<dbReference type="EMBL" id="OZ019906">
    <property type="protein sequence ID" value="CAK9204422.1"/>
    <property type="molecule type" value="Genomic_DNA"/>
</dbReference>
<protein>
    <submittedName>
        <fullName evidence="1">Uncharacterized protein</fullName>
    </submittedName>
</protein>
<sequence>MNTIWPNLMSSDTITGVKISVLVQTKWHALFPNVIEADDAHFLGCLHLELTLGIPRGLSITTGSGIM</sequence>
<reference evidence="1" key="1">
    <citation type="submission" date="2024-02" db="EMBL/GenBank/DDBJ databases">
        <authorList>
            <consortium name="ELIXIR-Norway"/>
            <consortium name="Elixir Norway"/>
        </authorList>
    </citation>
    <scope>NUCLEOTIDE SEQUENCE</scope>
</reference>
<dbReference type="Proteomes" id="UP001497512">
    <property type="component" value="Chromosome 14"/>
</dbReference>
<gene>
    <name evidence="1" type="ORF">CSSPTR1EN2_LOCUS7378</name>
</gene>
<accession>A0ABP0TTU0</accession>